<dbReference type="GO" id="GO:0000049">
    <property type="term" value="F:tRNA binding"/>
    <property type="evidence" value="ECO:0007669"/>
    <property type="project" value="TreeGrafter"/>
</dbReference>
<dbReference type="GO" id="GO:0002098">
    <property type="term" value="P:tRNA wobble uridine modification"/>
    <property type="evidence" value="ECO:0007669"/>
    <property type="project" value="TreeGrafter"/>
</dbReference>
<feature type="compositionally biased region" description="Low complexity" evidence="3">
    <location>
        <begin position="25"/>
        <end position="46"/>
    </location>
</feature>
<reference evidence="5" key="2">
    <citation type="submission" date="2009-11" db="EMBL/GenBank/DDBJ databases">
        <title>The Genome Sequence of Allomyces macrogynus strain ATCC 38327.</title>
        <authorList>
            <consortium name="The Broad Institute Genome Sequencing Platform"/>
            <person name="Russ C."/>
            <person name="Cuomo C."/>
            <person name="Shea T."/>
            <person name="Young S.K."/>
            <person name="Zeng Q."/>
            <person name="Koehrsen M."/>
            <person name="Haas B."/>
            <person name="Borodovsky M."/>
            <person name="Guigo R."/>
            <person name="Alvarado L."/>
            <person name="Berlin A."/>
            <person name="Borenstein D."/>
            <person name="Chen Z."/>
            <person name="Engels R."/>
            <person name="Freedman E."/>
            <person name="Gellesch M."/>
            <person name="Goldberg J."/>
            <person name="Griggs A."/>
            <person name="Gujja S."/>
            <person name="Heiman D."/>
            <person name="Hepburn T."/>
            <person name="Howarth C."/>
            <person name="Jen D."/>
            <person name="Larson L."/>
            <person name="Lewis B."/>
            <person name="Mehta T."/>
            <person name="Park D."/>
            <person name="Pearson M."/>
            <person name="Roberts A."/>
            <person name="Saif S."/>
            <person name="Shenoy N."/>
            <person name="Sisk P."/>
            <person name="Stolte C."/>
            <person name="Sykes S."/>
            <person name="Walk T."/>
            <person name="White J."/>
            <person name="Yandava C."/>
            <person name="Burger G."/>
            <person name="Gray M.W."/>
            <person name="Holland P.W.H."/>
            <person name="King N."/>
            <person name="Lang F.B.F."/>
            <person name="Roger A.J."/>
            <person name="Ruiz-Trillo I."/>
            <person name="Lander E."/>
            <person name="Nusbaum C."/>
        </authorList>
    </citation>
    <scope>NUCLEOTIDE SEQUENCE [LARGE SCALE GENOMIC DNA]</scope>
    <source>
        <strain evidence="5">ATCC 38327</strain>
    </source>
</reference>
<dbReference type="Pfam" id="PF13489">
    <property type="entry name" value="Methyltransf_23"/>
    <property type="match status" value="1"/>
</dbReference>
<dbReference type="OMA" id="PCALRKV"/>
<keyword evidence="5" id="KW-1185">Reference proteome</keyword>
<dbReference type="CDD" id="cd02440">
    <property type="entry name" value="AdoMet_MTases"/>
    <property type="match status" value="1"/>
</dbReference>
<reference evidence="4 5" key="1">
    <citation type="submission" date="2009-11" db="EMBL/GenBank/DDBJ databases">
        <title>Annotation of Allomyces macrogynus ATCC 38327.</title>
        <authorList>
            <consortium name="The Broad Institute Genome Sequencing Platform"/>
            <person name="Russ C."/>
            <person name="Cuomo C."/>
            <person name="Burger G."/>
            <person name="Gray M.W."/>
            <person name="Holland P.W.H."/>
            <person name="King N."/>
            <person name="Lang F.B.F."/>
            <person name="Roger A.J."/>
            <person name="Ruiz-Trillo I."/>
            <person name="Young S.K."/>
            <person name="Zeng Q."/>
            <person name="Gargeya S."/>
            <person name="Fitzgerald M."/>
            <person name="Haas B."/>
            <person name="Abouelleil A."/>
            <person name="Alvarado L."/>
            <person name="Arachchi H.M."/>
            <person name="Berlin A."/>
            <person name="Chapman S.B."/>
            <person name="Gearin G."/>
            <person name="Goldberg J."/>
            <person name="Griggs A."/>
            <person name="Gujja S."/>
            <person name="Hansen M."/>
            <person name="Heiman D."/>
            <person name="Howarth C."/>
            <person name="Larimer J."/>
            <person name="Lui A."/>
            <person name="MacDonald P.J.P."/>
            <person name="McCowen C."/>
            <person name="Montmayeur A."/>
            <person name="Murphy C."/>
            <person name="Neiman D."/>
            <person name="Pearson M."/>
            <person name="Priest M."/>
            <person name="Roberts A."/>
            <person name="Saif S."/>
            <person name="Shea T."/>
            <person name="Sisk P."/>
            <person name="Stolte C."/>
            <person name="Sykes S."/>
            <person name="Wortman J."/>
            <person name="Nusbaum C."/>
            <person name="Birren B."/>
        </authorList>
    </citation>
    <scope>NUCLEOTIDE SEQUENCE [LARGE SCALE GENOMIC DNA]</scope>
    <source>
        <strain evidence="4 5">ATCC 38327</strain>
    </source>
</reference>
<name>A0A0L0TAG6_ALLM3</name>
<dbReference type="PANTHER" id="PTHR13069:SF21">
    <property type="entry name" value="ALKYLATED DNA REPAIR PROTEIN ALKB HOMOLOG 8"/>
    <property type="match status" value="1"/>
</dbReference>
<dbReference type="GO" id="GO:0005634">
    <property type="term" value="C:nucleus"/>
    <property type="evidence" value="ECO:0007669"/>
    <property type="project" value="TreeGrafter"/>
</dbReference>
<dbReference type="VEuPathDB" id="FungiDB:AMAG_15738"/>
<proteinExistence type="predicted"/>
<feature type="region of interest" description="Disordered" evidence="3">
    <location>
        <begin position="1"/>
        <end position="50"/>
    </location>
</feature>
<dbReference type="STRING" id="578462.A0A0L0TAG6"/>
<keyword evidence="2" id="KW-0808">Transferase</keyword>
<dbReference type="OrthoDB" id="271595at2759"/>
<dbReference type="eggNOG" id="KOG1331">
    <property type="taxonomic scope" value="Eukaryota"/>
</dbReference>
<evidence type="ECO:0008006" key="6">
    <source>
        <dbReference type="Google" id="ProtNLM"/>
    </source>
</evidence>
<organism evidence="4 5">
    <name type="scientific">Allomyces macrogynus (strain ATCC 38327)</name>
    <name type="common">Allomyces javanicus var. macrogynus</name>
    <dbReference type="NCBI Taxonomy" id="578462"/>
    <lineage>
        <taxon>Eukaryota</taxon>
        <taxon>Fungi</taxon>
        <taxon>Fungi incertae sedis</taxon>
        <taxon>Blastocladiomycota</taxon>
        <taxon>Blastocladiomycetes</taxon>
        <taxon>Blastocladiales</taxon>
        <taxon>Blastocladiaceae</taxon>
        <taxon>Allomyces</taxon>
    </lineage>
</organism>
<evidence type="ECO:0000256" key="3">
    <source>
        <dbReference type="SAM" id="MobiDB-lite"/>
    </source>
</evidence>
<evidence type="ECO:0000313" key="5">
    <source>
        <dbReference type="Proteomes" id="UP000054350"/>
    </source>
</evidence>
<dbReference type="InterPro" id="IPR029063">
    <property type="entry name" value="SAM-dependent_MTases_sf"/>
</dbReference>
<dbReference type="Gene3D" id="3.40.50.150">
    <property type="entry name" value="Vaccinia Virus protein VP39"/>
    <property type="match status" value="1"/>
</dbReference>
<dbReference type="Proteomes" id="UP000054350">
    <property type="component" value="Unassembled WGS sequence"/>
</dbReference>
<evidence type="ECO:0000256" key="1">
    <source>
        <dbReference type="ARBA" id="ARBA00022603"/>
    </source>
</evidence>
<dbReference type="InterPro" id="IPR051422">
    <property type="entry name" value="AlkB_tRNA_MeTrf/Diox"/>
</dbReference>
<keyword evidence="1" id="KW-0489">Methyltransferase</keyword>
<evidence type="ECO:0000313" key="4">
    <source>
        <dbReference type="EMBL" id="KNE71524.1"/>
    </source>
</evidence>
<gene>
    <name evidence="4" type="ORF">AMAG_15738</name>
</gene>
<dbReference type="AlphaFoldDB" id="A0A0L0TAG6"/>
<dbReference type="PANTHER" id="PTHR13069">
    <property type="entry name" value="ALKYLATED DNA REPAIR PROTEIN ALKB HOMOLOG 8"/>
    <property type="match status" value="1"/>
</dbReference>
<protein>
    <recommendedName>
        <fullName evidence="6">Methyltransferase type 11 domain-containing protein</fullName>
    </recommendedName>
</protein>
<dbReference type="GO" id="GO:0005737">
    <property type="term" value="C:cytoplasm"/>
    <property type="evidence" value="ECO:0007669"/>
    <property type="project" value="TreeGrafter"/>
</dbReference>
<dbReference type="GO" id="GO:0106335">
    <property type="term" value="F:tRNA (5-carboxymethyluridine(34)-5-O)-methyltransferase activity"/>
    <property type="evidence" value="ECO:0007669"/>
    <property type="project" value="TreeGrafter"/>
</dbReference>
<dbReference type="EMBL" id="GG745372">
    <property type="protein sequence ID" value="KNE71524.1"/>
    <property type="molecule type" value="Genomic_DNA"/>
</dbReference>
<evidence type="ECO:0000256" key="2">
    <source>
        <dbReference type="ARBA" id="ARBA00022679"/>
    </source>
</evidence>
<sequence length="258" mass="28207">MTTTTMDQQPRRPPATQSEPQARHAATPAPSSSTAPAASATTTNTPGKRSLAPTVVDLASVSNHAALEAESVHQVYEDIAEHFSSTRYKPWPVVEQFLLEKKPGSIGCDVGCGNGKYLGVNRDVWTVGVDRSANLIKIVRDRGFDGIVGDALAVTCPTDRFDFVISIAVIHHLSSPTRRIAAIRELLRVVRPGGHALVYVWALEQGSKRQFPGQGHVVYQRYYHLYQQGELEEEVRGAGGTVVRSGYDRDNHYCVATK</sequence>
<dbReference type="GO" id="GO:0030488">
    <property type="term" value="P:tRNA methylation"/>
    <property type="evidence" value="ECO:0007669"/>
    <property type="project" value="TreeGrafter"/>
</dbReference>
<dbReference type="SUPFAM" id="SSF53335">
    <property type="entry name" value="S-adenosyl-L-methionine-dependent methyltransferases"/>
    <property type="match status" value="1"/>
</dbReference>
<accession>A0A0L0TAG6</accession>